<comment type="caution">
    <text evidence="7">The sequence shown here is derived from an EMBL/GenBank/DDBJ whole genome shotgun (WGS) entry which is preliminary data.</text>
</comment>
<accession>A0A6B2LXT4</accession>
<dbReference type="AlphaFoldDB" id="A0A6B2LXT4"/>
<comment type="similarity">
    <text evidence="2">Belongs to the UPF0057 (PMP3) family.</text>
</comment>
<proteinExistence type="inferred from homology"/>
<gene>
    <name evidence="7" type="ORF">G0Q06_00435</name>
</gene>
<dbReference type="Proteomes" id="UP000478417">
    <property type="component" value="Unassembled WGS sequence"/>
</dbReference>
<evidence type="ECO:0000256" key="1">
    <source>
        <dbReference type="ARBA" id="ARBA00004370"/>
    </source>
</evidence>
<evidence type="ECO:0000256" key="6">
    <source>
        <dbReference type="SAM" id="Phobius"/>
    </source>
</evidence>
<evidence type="ECO:0000256" key="3">
    <source>
        <dbReference type="ARBA" id="ARBA00022692"/>
    </source>
</evidence>
<sequence length="54" mass="5997">MNPIVLIILAIFIPPLAVFLKEGAGKQFVINLVLSLLLFWIGGIIHALWLVTKK</sequence>
<dbReference type="PANTHER" id="PTHR21659:SF42">
    <property type="entry name" value="UPF0057 MEMBRANE PROTEIN ZK632.10-RELATED"/>
    <property type="match status" value="1"/>
</dbReference>
<organism evidence="7 8">
    <name type="scientific">Oceanipulchritudo coccoides</name>
    <dbReference type="NCBI Taxonomy" id="2706888"/>
    <lineage>
        <taxon>Bacteria</taxon>
        <taxon>Pseudomonadati</taxon>
        <taxon>Verrucomicrobiota</taxon>
        <taxon>Opitutia</taxon>
        <taxon>Puniceicoccales</taxon>
        <taxon>Oceanipulchritudinaceae</taxon>
        <taxon>Oceanipulchritudo</taxon>
    </lineage>
</organism>
<dbReference type="PANTHER" id="PTHR21659">
    <property type="entry name" value="HYDROPHOBIC PROTEIN RCI2 LOW TEMPERATURE AND SALT RESPONSIVE PROTEIN LTI6 -RELATED"/>
    <property type="match status" value="1"/>
</dbReference>
<keyword evidence="8" id="KW-1185">Reference proteome</keyword>
<dbReference type="RefSeq" id="WP_163961358.1">
    <property type="nucleotide sequence ID" value="NZ_JAAGNX010000001.1"/>
</dbReference>
<dbReference type="PROSITE" id="PS01309">
    <property type="entry name" value="UPF0057"/>
    <property type="match status" value="1"/>
</dbReference>
<protein>
    <submittedName>
        <fullName evidence="7">YqaE/Pmp3 family membrane protein</fullName>
    </submittedName>
</protein>
<evidence type="ECO:0000313" key="7">
    <source>
        <dbReference type="EMBL" id="NDV60912.1"/>
    </source>
</evidence>
<keyword evidence="4 6" id="KW-1133">Transmembrane helix</keyword>
<reference evidence="7 8" key="1">
    <citation type="submission" date="2020-02" db="EMBL/GenBank/DDBJ databases">
        <title>Albibacoteraceae fam. nov., the first described family within the subdivision 4 Verrucomicrobia.</title>
        <authorList>
            <person name="Xi F."/>
        </authorList>
    </citation>
    <scope>NUCLEOTIDE SEQUENCE [LARGE SCALE GENOMIC DNA]</scope>
    <source>
        <strain evidence="7 8">CK1056</strain>
    </source>
</reference>
<evidence type="ECO:0000256" key="4">
    <source>
        <dbReference type="ARBA" id="ARBA00022989"/>
    </source>
</evidence>
<dbReference type="Pfam" id="PF01679">
    <property type="entry name" value="Pmp3"/>
    <property type="match status" value="1"/>
</dbReference>
<keyword evidence="3 6" id="KW-0812">Transmembrane</keyword>
<keyword evidence="5 6" id="KW-0472">Membrane</keyword>
<comment type="subcellular location">
    <subcellularLocation>
        <location evidence="1">Membrane</location>
    </subcellularLocation>
</comment>
<dbReference type="InterPro" id="IPR000612">
    <property type="entry name" value="PMP3"/>
</dbReference>
<evidence type="ECO:0000256" key="5">
    <source>
        <dbReference type="ARBA" id="ARBA00023136"/>
    </source>
</evidence>
<name>A0A6B2LXT4_9BACT</name>
<dbReference type="GO" id="GO:0016020">
    <property type="term" value="C:membrane"/>
    <property type="evidence" value="ECO:0007669"/>
    <property type="project" value="UniProtKB-SubCell"/>
</dbReference>
<feature type="transmembrane region" description="Helical" evidence="6">
    <location>
        <begin position="30"/>
        <end position="51"/>
    </location>
</feature>
<evidence type="ECO:0000256" key="2">
    <source>
        <dbReference type="ARBA" id="ARBA00009530"/>
    </source>
</evidence>
<dbReference type="EMBL" id="JAAGNX010000001">
    <property type="protein sequence ID" value="NDV60912.1"/>
    <property type="molecule type" value="Genomic_DNA"/>
</dbReference>
<evidence type="ECO:0000313" key="8">
    <source>
        <dbReference type="Proteomes" id="UP000478417"/>
    </source>
</evidence>